<dbReference type="GO" id="GO:0004792">
    <property type="term" value="F:thiosulfate-cyanide sulfurtransferase activity"/>
    <property type="evidence" value="ECO:0007669"/>
    <property type="project" value="InterPro"/>
</dbReference>
<keyword evidence="2" id="KW-0808">Transferase</keyword>
<dbReference type="PATRIC" id="fig|1173027.3.peg.1379"/>
<sequence length="343" mass="37585">MLDARAHLKNFIPQGSPVGKLTQLPFVGHRLLQTQVSQISVQQLQQCIAQNPSNLLLIDVRYQSEQNIARLPGDWFLVPYPLIKAGAGVARIQKLLEEKRQANPGQEIQVLVLCKAGIRSAHSVFRLQQAGIKAINITGGIHAWNKYIDSSLPLYDIKDIPEFQSSSAKKRSPQESWLSGCGVALALSAVGTVGAVRYNSDLLRPIMQAGVPLAVASDLPIVGYAIQEASEPVMNVHQLKKLLNSKDQNNYLIVDVRTAREYNLSHLPGAVSLPLQELEQGKGINEIKSQLKGRELIAYCTSSKRSARALILLHQAGVIGTKVQGGIEAWTREIDPSLATYKQ</sequence>
<dbReference type="STRING" id="1173027.Mic7113_1251"/>
<evidence type="ECO:0000259" key="1">
    <source>
        <dbReference type="PROSITE" id="PS50206"/>
    </source>
</evidence>
<gene>
    <name evidence="2" type="ORF">Mic7113_1251</name>
</gene>
<reference evidence="2 3" key="1">
    <citation type="submission" date="2012-06" db="EMBL/GenBank/DDBJ databases">
        <title>Finished chromosome of genome of Microcoleus sp. PCC 7113.</title>
        <authorList>
            <consortium name="US DOE Joint Genome Institute"/>
            <person name="Gugger M."/>
            <person name="Coursin T."/>
            <person name="Rippka R."/>
            <person name="Tandeau De Marsac N."/>
            <person name="Huntemann M."/>
            <person name="Wei C.-L."/>
            <person name="Han J."/>
            <person name="Detter J.C."/>
            <person name="Han C."/>
            <person name="Tapia R."/>
            <person name="Chen A."/>
            <person name="Kyrpides N."/>
            <person name="Mavromatis K."/>
            <person name="Markowitz V."/>
            <person name="Szeto E."/>
            <person name="Ivanova N."/>
            <person name="Pagani I."/>
            <person name="Pati A."/>
            <person name="Goodwin L."/>
            <person name="Nordberg H.P."/>
            <person name="Cantor M.N."/>
            <person name="Hua S.X."/>
            <person name="Woyke T."/>
            <person name="Kerfeld C.A."/>
        </authorList>
    </citation>
    <scope>NUCLEOTIDE SEQUENCE [LARGE SCALE GENOMIC DNA]</scope>
    <source>
        <strain evidence="2 3">PCC 7113</strain>
    </source>
</reference>
<dbReference type="InterPro" id="IPR036873">
    <property type="entry name" value="Rhodanese-like_dom_sf"/>
</dbReference>
<dbReference type="Pfam" id="PF00581">
    <property type="entry name" value="Rhodanese"/>
    <property type="match status" value="2"/>
</dbReference>
<keyword evidence="3" id="KW-1185">Reference proteome</keyword>
<dbReference type="PROSITE" id="PS50206">
    <property type="entry name" value="RHODANESE_3"/>
    <property type="match status" value="2"/>
</dbReference>
<name>K9W9U5_9CYAN</name>
<dbReference type="Proteomes" id="UP000010471">
    <property type="component" value="Chromosome"/>
</dbReference>
<proteinExistence type="predicted"/>
<dbReference type="EMBL" id="CP003630">
    <property type="protein sequence ID" value="AFZ17140.1"/>
    <property type="molecule type" value="Genomic_DNA"/>
</dbReference>
<accession>K9W9U5</accession>
<dbReference type="PANTHER" id="PTHR43031:SF1">
    <property type="entry name" value="PYRIDINE NUCLEOTIDE-DISULPHIDE OXIDOREDUCTASE"/>
    <property type="match status" value="1"/>
</dbReference>
<dbReference type="eggNOG" id="COG0607">
    <property type="taxonomic scope" value="Bacteria"/>
</dbReference>
<dbReference type="OrthoDB" id="9800872at2"/>
<dbReference type="HOGENOM" id="CLU_801250_0_0_3"/>
<dbReference type="SMART" id="SM00450">
    <property type="entry name" value="RHOD"/>
    <property type="match status" value="2"/>
</dbReference>
<dbReference type="InterPro" id="IPR050229">
    <property type="entry name" value="GlpE_sulfurtransferase"/>
</dbReference>
<dbReference type="KEGG" id="mic:Mic7113_1251"/>
<feature type="domain" description="Rhodanese" evidence="1">
    <location>
        <begin position="247"/>
        <end position="339"/>
    </location>
</feature>
<dbReference type="InterPro" id="IPR001307">
    <property type="entry name" value="Thiosulphate_STrfase_CS"/>
</dbReference>
<dbReference type="PANTHER" id="PTHR43031">
    <property type="entry name" value="FAD-DEPENDENT OXIDOREDUCTASE"/>
    <property type="match status" value="1"/>
</dbReference>
<dbReference type="Gene3D" id="3.40.250.10">
    <property type="entry name" value="Rhodanese-like domain"/>
    <property type="match status" value="2"/>
</dbReference>
<dbReference type="AlphaFoldDB" id="K9W9U5"/>
<organism evidence="2 3">
    <name type="scientific">Allocoleopsis franciscana PCC 7113</name>
    <dbReference type="NCBI Taxonomy" id="1173027"/>
    <lineage>
        <taxon>Bacteria</taxon>
        <taxon>Bacillati</taxon>
        <taxon>Cyanobacteriota</taxon>
        <taxon>Cyanophyceae</taxon>
        <taxon>Coleofasciculales</taxon>
        <taxon>Coleofasciculaceae</taxon>
        <taxon>Allocoleopsis</taxon>
        <taxon>Allocoleopsis franciscana</taxon>
    </lineage>
</organism>
<feature type="domain" description="Rhodanese" evidence="1">
    <location>
        <begin position="51"/>
        <end position="153"/>
    </location>
</feature>
<evidence type="ECO:0000313" key="2">
    <source>
        <dbReference type="EMBL" id="AFZ17140.1"/>
    </source>
</evidence>
<protein>
    <submittedName>
        <fullName evidence="2">Rhodanese-related sulfurtransferase</fullName>
    </submittedName>
</protein>
<evidence type="ECO:0000313" key="3">
    <source>
        <dbReference type="Proteomes" id="UP000010471"/>
    </source>
</evidence>
<dbReference type="RefSeq" id="WP_015181300.1">
    <property type="nucleotide sequence ID" value="NC_019738.1"/>
</dbReference>
<dbReference type="SUPFAM" id="SSF52821">
    <property type="entry name" value="Rhodanese/Cell cycle control phosphatase"/>
    <property type="match status" value="2"/>
</dbReference>
<dbReference type="CDD" id="cd00158">
    <property type="entry name" value="RHOD"/>
    <property type="match status" value="1"/>
</dbReference>
<dbReference type="PROSITE" id="PS00380">
    <property type="entry name" value="RHODANESE_1"/>
    <property type="match status" value="1"/>
</dbReference>
<dbReference type="InterPro" id="IPR001763">
    <property type="entry name" value="Rhodanese-like_dom"/>
</dbReference>